<dbReference type="Pfam" id="PF12279">
    <property type="entry name" value="DUF3619"/>
    <property type="match status" value="1"/>
</dbReference>
<dbReference type="PATRIC" id="fig|573060.9.peg.3015"/>
<keyword evidence="1 2" id="KW-0812">Transmembrane</keyword>
<comment type="caution">
    <text evidence="2">The sequence shown here is derived from an EMBL/GenBank/DDBJ whole genome shotgun (WGS) entry which is preliminary data.</text>
</comment>
<accession>C5T5A2</accession>
<dbReference type="InterPro" id="IPR022064">
    <property type="entry name" value="DUF3619"/>
</dbReference>
<organism evidence="2 3">
    <name type="scientific">Acidovorax delafieldii 2AN</name>
    <dbReference type="NCBI Taxonomy" id="573060"/>
    <lineage>
        <taxon>Bacteria</taxon>
        <taxon>Pseudomonadati</taxon>
        <taxon>Pseudomonadota</taxon>
        <taxon>Betaproteobacteria</taxon>
        <taxon>Burkholderiales</taxon>
        <taxon>Comamonadaceae</taxon>
        <taxon>Acidovorax</taxon>
    </lineage>
</organism>
<protein>
    <submittedName>
        <fullName evidence="2">Putative transmembrane protein</fullName>
    </submittedName>
</protein>
<proteinExistence type="predicted"/>
<dbReference type="RefSeq" id="WP_005796244.1">
    <property type="nucleotide sequence ID" value="NZ_ACQT01000061.1"/>
</dbReference>
<evidence type="ECO:0000313" key="2">
    <source>
        <dbReference type="EMBL" id="EER60326.1"/>
    </source>
</evidence>
<sequence>MNTATPLTPEMAADRFARRVTARLTSATDDLPYDISERLRAARMQALSKRKVTVQVRRAAPAPAVVHSGNTAMLGGGGEHSGWWNALVSAIPVMALLVGLVVINTAQDENGTNEVAEVDAALLTDELPPAAYSDPGFVQFLKTTNTGGN</sequence>
<dbReference type="OrthoDB" id="8562153at2"/>
<evidence type="ECO:0000313" key="3">
    <source>
        <dbReference type="Proteomes" id="UP000003856"/>
    </source>
</evidence>
<keyword evidence="1" id="KW-1133">Transmembrane helix</keyword>
<feature type="transmembrane region" description="Helical" evidence="1">
    <location>
        <begin position="83"/>
        <end position="103"/>
    </location>
</feature>
<keyword evidence="3" id="KW-1185">Reference proteome</keyword>
<gene>
    <name evidence="2" type="ORF">AcdelDRAFT_2082</name>
</gene>
<evidence type="ECO:0000256" key="1">
    <source>
        <dbReference type="SAM" id="Phobius"/>
    </source>
</evidence>
<dbReference type="Proteomes" id="UP000003856">
    <property type="component" value="Unassembled WGS sequence"/>
</dbReference>
<keyword evidence="1" id="KW-0472">Membrane</keyword>
<dbReference type="AlphaFoldDB" id="C5T5A2"/>
<name>C5T5A2_ACIDE</name>
<reference evidence="2 3" key="1">
    <citation type="submission" date="2009-05" db="EMBL/GenBank/DDBJ databases">
        <title>The draft genome of Acidovorax delafieldii 2AN.</title>
        <authorList>
            <consortium name="US DOE Joint Genome Institute (JGI-PGF)"/>
            <person name="Lucas S."/>
            <person name="Copeland A."/>
            <person name="Lapidus A."/>
            <person name="Glavina del Rio T."/>
            <person name="Tice H."/>
            <person name="Bruce D."/>
            <person name="Goodwin L."/>
            <person name="Pitluck S."/>
            <person name="Larimer F."/>
            <person name="Land M.L."/>
            <person name="Hauser L."/>
            <person name="Shelobolina E.S."/>
            <person name="Picardal F."/>
            <person name="Roden E."/>
            <person name="Emerson D."/>
        </authorList>
    </citation>
    <scope>NUCLEOTIDE SEQUENCE [LARGE SCALE GENOMIC DNA]</scope>
    <source>
        <strain evidence="2 3">2AN</strain>
    </source>
</reference>
<dbReference type="EMBL" id="ACQT01000061">
    <property type="protein sequence ID" value="EER60326.1"/>
    <property type="molecule type" value="Genomic_DNA"/>
</dbReference>